<reference evidence="1" key="1">
    <citation type="journal article" date="2020" name="Stud. Mycol.">
        <title>101 Dothideomycetes genomes: a test case for predicting lifestyles and emergence of pathogens.</title>
        <authorList>
            <person name="Haridas S."/>
            <person name="Albert R."/>
            <person name="Binder M."/>
            <person name="Bloem J."/>
            <person name="Labutti K."/>
            <person name="Salamov A."/>
            <person name="Andreopoulos B."/>
            <person name="Baker S."/>
            <person name="Barry K."/>
            <person name="Bills G."/>
            <person name="Bluhm B."/>
            <person name="Cannon C."/>
            <person name="Castanera R."/>
            <person name="Culley D."/>
            <person name="Daum C."/>
            <person name="Ezra D."/>
            <person name="Gonzalez J."/>
            <person name="Henrissat B."/>
            <person name="Kuo A."/>
            <person name="Liang C."/>
            <person name="Lipzen A."/>
            <person name="Lutzoni F."/>
            <person name="Magnuson J."/>
            <person name="Mondo S."/>
            <person name="Nolan M."/>
            <person name="Ohm R."/>
            <person name="Pangilinan J."/>
            <person name="Park H.-J."/>
            <person name="Ramirez L."/>
            <person name="Alfaro M."/>
            <person name="Sun H."/>
            <person name="Tritt A."/>
            <person name="Yoshinaga Y."/>
            <person name="Zwiers L.-H."/>
            <person name="Turgeon B."/>
            <person name="Goodwin S."/>
            <person name="Spatafora J."/>
            <person name="Crous P."/>
            <person name="Grigoriev I."/>
        </authorList>
    </citation>
    <scope>NUCLEOTIDE SEQUENCE</scope>
    <source>
        <strain evidence="1">CBS 279.74</strain>
    </source>
</reference>
<dbReference type="InterPro" id="IPR024645">
    <property type="entry name" value="Mitochondr_Som1"/>
</dbReference>
<dbReference type="Pfam" id="PF11093">
    <property type="entry name" value="Mitochondr_Som1"/>
    <property type="match status" value="1"/>
</dbReference>
<evidence type="ECO:0000313" key="2">
    <source>
        <dbReference type="Proteomes" id="UP000799428"/>
    </source>
</evidence>
<dbReference type="GO" id="GO:0042720">
    <property type="term" value="C:mitochondrial inner membrane peptidase complex"/>
    <property type="evidence" value="ECO:0007669"/>
    <property type="project" value="InterPro"/>
</dbReference>
<evidence type="ECO:0000313" key="1">
    <source>
        <dbReference type="EMBL" id="KAF2713040.1"/>
    </source>
</evidence>
<proteinExistence type="predicted"/>
<protein>
    <recommendedName>
        <fullName evidence="3">Mitochondrial export protein Som1</fullName>
    </recommendedName>
</protein>
<gene>
    <name evidence="1" type="ORF">K504DRAFT_128498</name>
</gene>
<name>A0A6G1KJS8_9PLEO</name>
<dbReference type="EMBL" id="MU005765">
    <property type="protein sequence ID" value="KAF2713040.1"/>
    <property type="molecule type" value="Genomic_DNA"/>
</dbReference>
<sequence>MAPVISTFHVSDLPAQINTLPSGKQRNPPIKLEECPMKEMVQYRCNAQRPTGGRDPVVVCEPVVRFYRQCADNLMIETTAWEARREKSQVEGAKFSVS</sequence>
<dbReference type="AlphaFoldDB" id="A0A6G1KJS8"/>
<keyword evidence="2" id="KW-1185">Reference proteome</keyword>
<dbReference type="Proteomes" id="UP000799428">
    <property type="component" value="Unassembled WGS sequence"/>
</dbReference>
<dbReference type="OrthoDB" id="3983163at2759"/>
<evidence type="ECO:0008006" key="3">
    <source>
        <dbReference type="Google" id="ProtNLM"/>
    </source>
</evidence>
<organism evidence="1 2">
    <name type="scientific">Pleomassaria siparia CBS 279.74</name>
    <dbReference type="NCBI Taxonomy" id="1314801"/>
    <lineage>
        <taxon>Eukaryota</taxon>
        <taxon>Fungi</taxon>
        <taxon>Dikarya</taxon>
        <taxon>Ascomycota</taxon>
        <taxon>Pezizomycotina</taxon>
        <taxon>Dothideomycetes</taxon>
        <taxon>Pleosporomycetidae</taxon>
        <taxon>Pleosporales</taxon>
        <taxon>Pleomassariaceae</taxon>
        <taxon>Pleomassaria</taxon>
    </lineage>
</organism>
<accession>A0A6G1KJS8</accession>